<proteinExistence type="predicted"/>
<feature type="region of interest" description="Disordered" evidence="2">
    <location>
        <begin position="354"/>
        <end position="381"/>
    </location>
</feature>
<dbReference type="InterPro" id="IPR019557">
    <property type="entry name" value="AminoTfrase-like_pln_mobile"/>
</dbReference>
<dbReference type="EMBL" id="JACGCM010001386">
    <property type="protein sequence ID" value="KAF6156063.1"/>
    <property type="molecule type" value="Genomic_DNA"/>
</dbReference>
<dbReference type="Pfam" id="PF10536">
    <property type="entry name" value="PMD"/>
    <property type="match status" value="1"/>
</dbReference>
<gene>
    <name evidence="4" type="ORF">GIB67_010987</name>
</gene>
<dbReference type="InterPro" id="IPR044824">
    <property type="entry name" value="MAIN-like"/>
</dbReference>
<keyword evidence="1" id="KW-0175">Coiled coil</keyword>
<feature type="non-terminal residue" evidence="4">
    <location>
        <position position="1"/>
    </location>
</feature>
<dbReference type="GO" id="GO:0010073">
    <property type="term" value="P:meristem maintenance"/>
    <property type="evidence" value="ECO:0007669"/>
    <property type="project" value="InterPro"/>
</dbReference>
<evidence type="ECO:0000256" key="2">
    <source>
        <dbReference type="SAM" id="MobiDB-lite"/>
    </source>
</evidence>
<evidence type="ECO:0000313" key="5">
    <source>
        <dbReference type="Proteomes" id="UP000541444"/>
    </source>
</evidence>
<dbReference type="PANTHER" id="PTHR46033">
    <property type="entry name" value="PROTEIN MAIN-LIKE 2"/>
    <property type="match status" value="1"/>
</dbReference>
<evidence type="ECO:0000256" key="1">
    <source>
        <dbReference type="SAM" id="Coils"/>
    </source>
</evidence>
<feature type="domain" description="Aminotransferase-like plant mobile" evidence="3">
    <location>
        <begin position="517"/>
        <end position="590"/>
    </location>
</feature>
<organism evidence="4 5">
    <name type="scientific">Kingdonia uniflora</name>
    <dbReference type="NCBI Taxonomy" id="39325"/>
    <lineage>
        <taxon>Eukaryota</taxon>
        <taxon>Viridiplantae</taxon>
        <taxon>Streptophyta</taxon>
        <taxon>Embryophyta</taxon>
        <taxon>Tracheophyta</taxon>
        <taxon>Spermatophyta</taxon>
        <taxon>Magnoliopsida</taxon>
        <taxon>Ranunculales</taxon>
        <taxon>Circaeasteraceae</taxon>
        <taxon>Kingdonia</taxon>
    </lineage>
</organism>
<dbReference type="AlphaFoldDB" id="A0A7J7MMF0"/>
<evidence type="ECO:0000259" key="3">
    <source>
        <dbReference type="Pfam" id="PF10536"/>
    </source>
</evidence>
<feature type="coiled-coil region" evidence="1">
    <location>
        <begin position="753"/>
        <end position="780"/>
    </location>
</feature>
<accession>A0A7J7MMF0</accession>
<feature type="region of interest" description="Disordered" evidence="2">
    <location>
        <begin position="74"/>
        <end position="120"/>
    </location>
</feature>
<reference evidence="4 5" key="1">
    <citation type="journal article" date="2020" name="IScience">
        <title>Genome Sequencing of the Endangered Kingdonia uniflora (Circaeasteraceae, Ranunculales) Reveals Potential Mechanisms of Evolutionary Specialization.</title>
        <authorList>
            <person name="Sun Y."/>
            <person name="Deng T."/>
            <person name="Zhang A."/>
            <person name="Moore M.J."/>
            <person name="Landis J.B."/>
            <person name="Lin N."/>
            <person name="Zhang H."/>
            <person name="Zhang X."/>
            <person name="Huang J."/>
            <person name="Zhang X."/>
            <person name="Sun H."/>
            <person name="Wang H."/>
        </authorList>
    </citation>
    <scope>NUCLEOTIDE SEQUENCE [LARGE SCALE GENOMIC DNA]</scope>
    <source>
        <strain evidence="4">TB1705</strain>
        <tissue evidence="4">Leaf</tissue>
    </source>
</reference>
<keyword evidence="5" id="KW-1185">Reference proteome</keyword>
<sequence length="865" mass="96882">YTINEKVPLTASNRRKRELAREGDLVTYKKKRKTIDPSTVVPPNNVYSANEGVSEALPPTDSAEGVNISQGSEFETESAQAGLGAQPPLPNVSPDFDENIPIVGGYSEGEGATSNDDVGPSDKSLLRSFRFYRARSIALGQEKLPIRVHHHQSTSDLRKEPQVVLDLGFLTILEAFENNLLQDLNTFKSLKAEGPGNSLSLKKLKEHPGEVFNEVEVFDEMAVVSSVLEKGGNPKFEFIGVITEVPKIILRCISRDEAVLAVAQKSLYENALDSTYIRVHLAILSTIRDVCKLVVKELTSRRKLEETELQQALELQSRRLMGLQLLDIKKLHHHQRNMFSGSAPICSPYSPHMNDNLIVPPSSPSDRSNPDSPFTQEICGSPPSIIVEKNVMNDEKEEFPNSNNHDDSYFHNSSNSNNIINSLEHNLPDSPFASPTKSGGDNHPFFTTITLETDKMSLSSSSSSTSTTNNNLIPSSLLPTTATSTLDISSYKLCFFPITRREDDANQPLKLACIAYTVIYMLYVLGSFLFPTKKGTDVSARYLVLFTKDKVAKKWSWGSVVLTQMYYNLGAASRDDGRQFACCTTLLEKWDVFVTDRYGGTALLNFMEALDNYKLEDVVGDPYIDKRDSPHAFKEVTFFYGALASPDHVQPYYPNRVVRQFNREQGIPTKRLLTKWKEFVLKKADRGRRVREGPLVCTEAYLEWFASVSWTTICPITIDLAVDDSGIHQRKPVSVNEHGDTPVHKSEDIAKQYDASILECKNLEDKNTTLEAELRQKSGLEDCNQSLSIELNKKYKEIESLKVVNRILMEQIDMQLPPAIPLAVLQSHQPVPDTTLAKKYENLLAAHEDVKKKLIAKEDFVNHSK</sequence>
<name>A0A7J7MMF0_9MAGN</name>
<comment type="caution">
    <text evidence="4">The sequence shown here is derived from an EMBL/GenBank/DDBJ whole genome shotgun (WGS) entry which is preliminary data.</text>
</comment>
<dbReference type="PANTHER" id="PTHR46033:SF1">
    <property type="entry name" value="PROTEIN MAIN-LIKE 2"/>
    <property type="match status" value="1"/>
</dbReference>
<dbReference type="OrthoDB" id="1933107at2759"/>
<evidence type="ECO:0000313" key="4">
    <source>
        <dbReference type="EMBL" id="KAF6156063.1"/>
    </source>
</evidence>
<protein>
    <recommendedName>
        <fullName evidence="3">Aminotransferase-like plant mobile domain-containing protein</fullName>
    </recommendedName>
</protein>
<feature type="compositionally biased region" description="Low complexity" evidence="2">
    <location>
        <begin position="364"/>
        <end position="373"/>
    </location>
</feature>
<dbReference type="Proteomes" id="UP000541444">
    <property type="component" value="Unassembled WGS sequence"/>
</dbReference>